<evidence type="ECO:0000256" key="2">
    <source>
        <dbReference type="ARBA" id="ARBA00010186"/>
    </source>
</evidence>
<gene>
    <name evidence="5" type="ORF">KABA2_04S05016</name>
</gene>
<dbReference type="GO" id="GO:0005643">
    <property type="term" value="C:nuclear pore"/>
    <property type="evidence" value="ECO:0007669"/>
    <property type="project" value="UniProtKB-SubCell"/>
</dbReference>
<comment type="similarity">
    <text evidence="2 4">Belongs to the nucleoporin interacting component (NIC) family.</text>
</comment>
<accession>A0A8H2VF42</accession>
<evidence type="ECO:0000256" key="4">
    <source>
        <dbReference type="RuleBase" id="RU364035"/>
    </source>
</evidence>
<name>A0A8H2VF42_9SACH</name>
<keyword evidence="4" id="KW-0509">mRNA transport</keyword>
<keyword evidence="4" id="KW-0653">Protein transport</keyword>
<keyword evidence="4" id="KW-0811">Translocation</keyword>
<comment type="caution">
    <text evidence="5">The sequence shown here is derived from an EMBL/GenBank/DDBJ whole genome shotgun (WGS) entry which is preliminary data.</text>
</comment>
<proteinExistence type="inferred from homology"/>
<sequence>MSAGLGSNNNDNNQDPQNNKVAASTIFNDLLESSKNLPSTSSELGSIQLSLHEINRRTRELRNAHYERDDGHVEDHQFAPNKRNKANERQLLPVDHTKAHYLLANSGVAFDDIDSSLKFLQNGETNKLKRNQAVGQTNSLTSQTQSPMEIDSYLKIKKEENILSSIESLLSNAAKDFDSFVNSNLNLDWNQRKNIIRENFGILINNKGTTTTASSSTTIPKDFVSATLKKHSINPEIPVWGNNSLRILNDNYNESKLNVNENHLVRENFETHAKIVYKFNNSRQAGQPIQLTKEFISLLSRNPNDTKNRQMLETWKILDTLHDNQNSTKINTVERSKTYLEKQFLDYVNLLYNKKMDEGLPTNINKVKSFIDSKLKNTDNSWKIKNLTVANSIPIWALIFYLLRAGLKTEALEVATSNKSSFKKVEQSFLGYFKAYISSKDGTLPLEFSNRLHTEYNQHIKNSLNGDPFRLAVYKIIGRCDLTRKNISAVTLNVEDWLWVHFMLMKDDISEDDPIYERYTFTDFQNIVTSYGPSRFTNHYLQVLVLSGLYELAIAYVYAINEMDAVHLAIVMASLNLLKFPSISSIVNKTEQYNRDINNNNDRNNGSVGGFSPLGERLLSINDKNEREIDFTRIISNYVKSFKFSDPRIAIEYIILIGLSTEKQNEQVQLCHEALRELVLETKEFAILLGKISRDGTRIPGVIEERLPLLHLRDESEFLRVITEQAARNADEDGRVHDSLLLYQLSEEYDIVLSIVNNLLGDILSNADLTQPLLQVSDNSETNPILLARKLITTFADNLEISKKISNKNSDTCLFLLKMVDIRDSFLSKQWQQTLTMIKELNILPFADELSAREKAQEFTTLNENLIKCIPNLLIITMTCVSRLVENLNKSEYQSMEKAQQINSLKNIAKNCMIYAGVIQYKMPRETFSTLINLDVTL</sequence>
<dbReference type="RefSeq" id="XP_041406226.1">
    <property type="nucleotide sequence ID" value="XM_041550292.1"/>
</dbReference>
<dbReference type="GO" id="GO:0006606">
    <property type="term" value="P:protein import into nucleus"/>
    <property type="evidence" value="ECO:0007669"/>
    <property type="project" value="TreeGrafter"/>
</dbReference>
<dbReference type="PANTHER" id="PTHR11225">
    <property type="entry name" value="NUCLEAR PORE COMPLEX PROTEIN NUP93 NUCLEOPORIN NUP93 DEAD EYE PROTEIN"/>
    <property type="match status" value="1"/>
</dbReference>
<dbReference type="PANTHER" id="PTHR11225:SF4">
    <property type="entry name" value="NUCLEAR PORE COMPLEX PROTEIN NUP93"/>
    <property type="match status" value="1"/>
</dbReference>
<dbReference type="GeneID" id="64857375"/>
<dbReference type="EMBL" id="CAEFZW010000004">
    <property type="protein sequence ID" value="CAB4254382.1"/>
    <property type="molecule type" value="Genomic_DNA"/>
</dbReference>
<dbReference type="OrthoDB" id="1918363at2759"/>
<keyword evidence="6" id="KW-1185">Reference proteome</keyword>
<dbReference type="AlphaFoldDB" id="A0A8H2VF42"/>
<evidence type="ECO:0000313" key="5">
    <source>
        <dbReference type="EMBL" id="CAB4254382.1"/>
    </source>
</evidence>
<keyword evidence="4" id="KW-0906">Nuclear pore complex</keyword>
<protein>
    <recommendedName>
        <fullName evidence="4">Nuclear pore protein</fullName>
    </recommendedName>
</protein>
<organism evidence="5 6">
    <name type="scientific">Maudiozyma barnettii</name>
    <dbReference type="NCBI Taxonomy" id="61262"/>
    <lineage>
        <taxon>Eukaryota</taxon>
        <taxon>Fungi</taxon>
        <taxon>Dikarya</taxon>
        <taxon>Ascomycota</taxon>
        <taxon>Saccharomycotina</taxon>
        <taxon>Saccharomycetes</taxon>
        <taxon>Saccharomycetales</taxon>
        <taxon>Saccharomycetaceae</taxon>
        <taxon>Maudiozyma</taxon>
    </lineage>
</organism>
<dbReference type="GO" id="GO:0016973">
    <property type="term" value="P:poly(A)+ mRNA export from nucleus"/>
    <property type="evidence" value="ECO:0007669"/>
    <property type="project" value="TreeGrafter"/>
</dbReference>
<dbReference type="Pfam" id="PF04097">
    <property type="entry name" value="Nic96"/>
    <property type="match status" value="1"/>
</dbReference>
<dbReference type="GO" id="GO:0017056">
    <property type="term" value="F:structural constituent of nuclear pore"/>
    <property type="evidence" value="ECO:0007669"/>
    <property type="project" value="InterPro"/>
</dbReference>
<dbReference type="Proteomes" id="UP000644660">
    <property type="component" value="Unassembled WGS sequence"/>
</dbReference>
<evidence type="ECO:0000256" key="1">
    <source>
        <dbReference type="ARBA" id="ARBA00004259"/>
    </source>
</evidence>
<reference evidence="5 6" key="1">
    <citation type="submission" date="2020-05" db="EMBL/GenBank/DDBJ databases">
        <authorList>
            <person name="Casaregola S."/>
            <person name="Devillers H."/>
            <person name="Grondin C."/>
        </authorList>
    </citation>
    <scope>NUCLEOTIDE SEQUENCE [LARGE SCALE GENOMIC DNA]</scope>
    <source>
        <strain evidence="5 6">CLIB 1767</strain>
    </source>
</reference>
<evidence type="ECO:0000313" key="6">
    <source>
        <dbReference type="Proteomes" id="UP000644660"/>
    </source>
</evidence>
<keyword evidence="4" id="KW-0813">Transport</keyword>
<keyword evidence="3 4" id="KW-0539">Nucleus</keyword>
<evidence type="ECO:0000256" key="3">
    <source>
        <dbReference type="ARBA" id="ARBA00023242"/>
    </source>
</evidence>
<dbReference type="InterPro" id="IPR007231">
    <property type="entry name" value="Nucleoporin_int_Nup93/Nic96"/>
</dbReference>
<keyword evidence="4" id="KW-0472">Membrane</keyword>
<comment type="subcellular location">
    <subcellularLocation>
        <location evidence="1">Nucleus envelope</location>
    </subcellularLocation>
    <subcellularLocation>
        <location evidence="4">Nucleus</location>
        <location evidence="4">Nuclear pore complex</location>
    </subcellularLocation>
</comment>